<evidence type="ECO:0000313" key="3">
    <source>
        <dbReference type="Proteomes" id="UP001596233"/>
    </source>
</evidence>
<name>A0ABW1V594_9BACL</name>
<comment type="caution">
    <text evidence="2">The sequence shown here is derived from an EMBL/GenBank/DDBJ whole genome shotgun (WGS) entry which is preliminary data.</text>
</comment>
<evidence type="ECO:0008006" key="4">
    <source>
        <dbReference type="Google" id="ProtNLM"/>
    </source>
</evidence>
<accession>A0ABW1V594</accession>
<sequence>MKKRSIVVLSGIILILMIVFYIGIVKPQLKYEVFNAYSGYHAVLILNQNGDYSLELISNRGQLKKEFSGKLSDHEITEMKRSLLSNIFITLEEDLSDYSLLDNSTEELDVKLGVLTLNTGGYGVSNQRFRKIVKDLESLIAFHR</sequence>
<reference evidence="3" key="1">
    <citation type="journal article" date="2019" name="Int. J. Syst. Evol. Microbiol.">
        <title>The Global Catalogue of Microorganisms (GCM) 10K type strain sequencing project: providing services to taxonomists for standard genome sequencing and annotation.</title>
        <authorList>
            <consortium name="The Broad Institute Genomics Platform"/>
            <consortium name="The Broad Institute Genome Sequencing Center for Infectious Disease"/>
            <person name="Wu L."/>
            <person name="Ma J."/>
        </authorList>
    </citation>
    <scope>NUCLEOTIDE SEQUENCE [LARGE SCALE GENOMIC DNA]</scope>
    <source>
        <strain evidence="3">PCU 280</strain>
    </source>
</reference>
<keyword evidence="1" id="KW-1133">Transmembrane helix</keyword>
<keyword evidence="1" id="KW-0812">Transmembrane</keyword>
<feature type="transmembrane region" description="Helical" evidence="1">
    <location>
        <begin position="6"/>
        <end position="25"/>
    </location>
</feature>
<evidence type="ECO:0000256" key="1">
    <source>
        <dbReference type="SAM" id="Phobius"/>
    </source>
</evidence>
<dbReference type="EMBL" id="JBHSTE010000003">
    <property type="protein sequence ID" value="MFC6333123.1"/>
    <property type="molecule type" value="Genomic_DNA"/>
</dbReference>
<protein>
    <recommendedName>
        <fullName evidence="4">DUF4363 family protein</fullName>
    </recommendedName>
</protein>
<keyword evidence="3" id="KW-1185">Reference proteome</keyword>
<gene>
    <name evidence="2" type="ORF">ACFP56_10850</name>
</gene>
<keyword evidence="1" id="KW-0472">Membrane</keyword>
<evidence type="ECO:0000313" key="2">
    <source>
        <dbReference type="EMBL" id="MFC6333123.1"/>
    </source>
</evidence>
<dbReference type="Proteomes" id="UP001596233">
    <property type="component" value="Unassembled WGS sequence"/>
</dbReference>
<proteinExistence type="predicted"/>
<dbReference type="RefSeq" id="WP_379234246.1">
    <property type="nucleotide sequence ID" value="NZ_JBHSTE010000003.1"/>
</dbReference>
<organism evidence="2 3">
    <name type="scientific">Paenibacillus septentrionalis</name>
    <dbReference type="NCBI Taxonomy" id="429342"/>
    <lineage>
        <taxon>Bacteria</taxon>
        <taxon>Bacillati</taxon>
        <taxon>Bacillota</taxon>
        <taxon>Bacilli</taxon>
        <taxon>Bacillales</taxon>
        <taxon>Paenibacillaceae</taxon>
        <taxon>Paenibacillus</taxon>
    </lineage>
</organism>